<accession>A0A1J0ABH7</accession>
<reference evidence="1 2" key="1">
    <citation type="submission" date="2016-10" db="EMBL/GenBank/DDBJ databases">
        <title>Description of Gloeomargarita lithophora gen. nov., sp. nov., a thylakoid-bearing basal-branching cyanobacterium with intracellular carbonates, and proposal for Gloeomargaritales ord. nov.</title>
        <authorList>
            <person name="Moreira D."/>
            <person name="Tavera R."/>
            <person name="Benzerara K."/>
            <person name="Skouri-Panet F."/>
            <person name="Couradeau E."/>
            <person name="Gerard E."/>
            <person name="Loussert C."/>
            <person name="Novelo E."/>
            <person name="Zivanovic Y."/>
            <person name="Lopez-Garcia P."/>
        </authorList>
    </citation>
    <scope>NUCLEOTIDE SEQUENCE [LARGE SCALE GENOMIC DNA]</scope>
    <source>
        <strain evidence="1 2">D10</strain>
    </source>
</reference>
<protein>
    <recommendedName>
        <fullName evidence="3">DUF3038 domain-containing protein</fullName>
    </recommendedName>
</protein>
<evidence type="ECO:0008006" key="3">
    <source>
        <dbReference type="Google" id="ProtNLM"/>
    </source>
</evidence>
<dbReference type="EMBL" id="CP017675">
    <property type="protein sequence ID" value="APB33269.1"/>
    <property type="molecule type" value="Genomic_DNA"/>
</dbReference>
<evidence type="ECO:0000313" key="1">
    <source>
        <dbReference type="EMBL" id="APB33269.1"/>
    </source>
</evidence>
<name>A0A1J0ABH7_9CYAN</name>
<dbReference type="Pfam" id="PF11237">
    <property type="entry name" value="DUF3038"/>
    <property type="match status" value="1"/>
</dbReference>
<proteinExistence type="predicted"/>
<dbReference type="RefSeq" id="WP_071453878.1">
    <property type="nucleotide sequence ID" value="NZ_CP017675.1"/>
</dbReference>
<dbReference type="Proteomes" id="UP000180235">
    <property type="component" value="Chromosome"/>
</dbReference>
<organism evidence="1 2">
    <name type="scientific">Gloeomargarita lithophora Alchichica-D10</name>
    <dbReference type="NCBI Taxonomy" id="1188229"/>
    <lineage>
        <taxon>Bacteria</taxon>
        <taxon>Bacillati</taxon>
        <taxon>Cyanobacteriota</taxon>
        <taxon>Cyanophyceae</taxon>
        <taxon>Gloeomargaritales</taxon>
        <taxon>Gloeomargaritaceae</taxon>
        <taxon>Gloeomargarita</taxon>
    </lineage>
</organism>
<evidence type="ECO:0000313" key="2">
    <source>
        <dbReference type="Proteomes" id="UP000180235"/>
    </source>
</evidence>
<keyword evidence="2" id="KW-1185">Reference proteome</keyword>
<sequence length="206" mass="23596">MMTQSPTTDLEHDAVLALQQLPDPEPPLAQGLCPTVVAGKLDLLLLAIEALDRTGAELMMMVVKELELNGVIPNRVLLWQLRGANPLRRAHNRRLLTLNQARALLLVLVYLAKRLTILIRQLLLAGEQLQQHGVDLSHHPRLDDYCQRFRTHFRKRMNPRRERLQIYRDDERLNLLAIDLLHQLLFCTGTCGAQRIWASLFVGEVL</sequence>
<dbReference type="InterPro" id="IPR021399">
    <property type="entry name" value="DUF3038"/>
</dbReference>
<gene>
    <name evidence="1" type="ORF">GlitD10_0951</name>
</gene>
<dbReference type="AlphaFoldDB" id="A0A1J0ABH7"/>
<dbReference type="STRING" id="1188229.GlitD10_0951"/>
<dbReference type="KEGG" id="glt:GlitD10_0951"/>